<reference evidence="2 3" key="1">
    <citation type="submission" date="2019-07" db="EMBL/GenBank/DDBJ databases">
        <title>Whole genome shotgun sequence of Aneurinibacillus danicus NBRC 102444.</title>
        <authorList>
            <person name="Hosoyama A."/>
            <person name="Uohara A."/>
            <person name="Ohji S."/>
            <person name="Ichikawa N."/>
        </authorList>
    </citation>
    <scope>NUCLEOTIDE SEQUENCE [LARGE SCALE GENOMIC DNA]</scope>
    <source>
        <strain evidence="2 3">NBRC 102444</strain>
    </source>
</reference>
<dbReference type="OrthoDB" id="102473at2"/>
<dbReference type="PANTHER" id="PTHR11365">
    <property type="entry name" value="5-OXOPROLINASE RELATED"/>
    <property type="match status" value="1"/>
</dbReference>
<feature type="domain" description="Hydantoinase B/oxoprolinase" evidence="1">
    <location>
        <begin position="27"/>
        <end position="596"/>
    </location>
</feature>
<dbReference type="PANTHER" id="PTHR11365:SF23">
    <property type="entry name" value="HYPOTHETICAL 5-OXOPROLINASE (EUROFUNG)-RELATED"/>
    <property type="match status" value="1"/>
</dbReference>
<dbReference type="Pfam" id="PF02538">
    <property type="entry name" value="Hydantoinase_B"/>
    <property type="match status" value="1"/>
</dbReference>
<proteinExistence type="predicted"/>
<organism evidence="2 3">
    <name type="scientific">Aneurinibacillus danicus</name>
    <dbReference type="NCBI Taxonomy" id="267746"/>
    <lineage>
        <taxon>Bacteria</taxon>
        <taxon>Bacillati</taxon>
        <taxon>Bacillota</taxon>
        <taxon>Bacilli</taxon>
        <taxon>Bacillales</taxon>
        <taxon>Paenibacillaceae</taxon>
        <taxon>Aneurinibacillus group</taxon>
        <taxon>Aneurinibacillus</taxon>
    </lineage>
</organism>
<dbReference type="GO" id="GO:0005829">
    <property type="term" value="C:cytosol"/>
    <property type="evidence" value="ECO:0007669"/>
    <property type="project" value="TreeGrafter"/>
</dbReference>
<dbReference type="GO" id="GO:0006749">
    <property type="term" value="P:glutathione metabolic process"/>
    <property type="evidence" value="ECO:0007669"/>
    <property type="project" value="TreeGrafter"/>
</dbReference>
<protein>
    <submittedName>
        <fullName evidence="2">5-oxoprolinase</fullName>
    </submittedName>
</protein>
<name>A0A511V8S0_9BACL</name>
<dbReference type="EMBL" id="BJXX01000127">
    <property type="protein sequence ID" value="GEN35337.1"/>
    <property type="molecule type" value="Genomic_DNA"/>
</dbReference>
<accession>A0A511V8S0</accession>
<dbReference type="AlphaFoldDB" id="A0A511V8S0"/>
<comment type="caution">
    <text evidence="2">The sequence shown here is derived from an EMBL/GenBank/DDBJ whole genome shotgun (WGS) entry which is preliminary data.</text>
</comment>
<evidence type="ECO:0000313" key="3">
    <source>
        <dbReference type="Proteomes" id="UP000321157"/>
    </source>
</evidence>
<dbReference type="InterPro" id="IPR045079">
    <property type="entry name" value="Oxoprolinase-like"/>
</dbReference>
<evidence type="ECO:0000259" key="1">
    <source>
        <dbReference type="Pfam" id="PF02538"/>
    </source>
</evidence>
<dbReference type="GO" id="GO:0017168">
    <property type="term" value="F:5-oxoprolinase (ATP-hydrolyzing) activity"/>
    <property type="evidence" value="ECO:0007669"/>
    <property type="project" value="TreeGrafter"/>
</dbReference>
<dbReference type="RefSeq" id="WP_146810878.1">
    <property type="nucleotide sequence ID" value="NZ_BJXX01000127.1"/>
</dbReference>
<sequence>MTESMIQRSILIRDLSDVQFQERYGCDRFTAMVISTKLRYIVEHMCSGLLTTAFSVILRDWFDFSATISGSPQQDYPMPACSNSLILFSGTMPEAIRNTVEEYGRDNLEPGDVLIANDPYRIGTHVNDVCFIRPIFYKVNGKNQLVSFVNLQAHMLDMGGVVPAGFSGTKKNVYENGLVISPQLLYHKDKPCKQTWNLIFDNARFGSVMKPDMMSIYENLKLGEKLIIETIDRYGLEAYLGAVQYAVDISAESMQRAIENIPDGVYEGEDYIDCDGIDDSEEFRVRTKITVKGGRIEVDLSGSSRQARTSINCGYLDAKCAVAVAFQFLLDPNSRFTSGGMRNIDLVLPDATIVSAMPPDGTIMMYFEASALILHSIYRALKDVLGENAVAGDVFSLNLHNANGRWPDGTPWVTSAQCGGEHGAWGATKAGDGDSYSVVPLCNSLDPAIEAIEMEIPAIVLRKEYVADTAGAGQHRGGASVLKDTFWLTEAEHYSMPLHFRRPSGFGANGGKDGCSGAVWMWGPDQLNISKAEQLYDLNQEAYRNSTPIAGVLDPRTKTLDMNGQYFYYAKNPVWHTKPNSLFRYIINSGGGWGNPLERDPEKVKNDVRDEYVTIEGAKKDYGVVIIGDPLKDPEGLEVDYEATKQLRAQLAR</sequence>
<gene>
    <name evidence="2" type="ORF">ADA01nite_27970</name>
</gene>
<dbReference type="InterPro" id="IPR003692">
    <property type="entry name" value="Hydantoinase_B"/>
</dbReference>
<evidence type="ECO:0000313" key="2">
    <source>
        <dbReference type="EMBL" id="GEN35337.1"/>
    </source>
</evidence>
<keyword evidence="3" id="KW-1185">Reference proteome</keyword>
<dbReference type="Proteomes" id="UP000321157">
    <property type="component" value="Unassembled WGS sequence"/>
</dbReference>